<dbReference type="InterPro" id="IPR000030">
    <property type="entry name" value="PPE_dom"/>
</dbReference>
<gene>
    <name evidence="4" type="ORF">SacmaDRAFT_5596</name>
</gene>
<dbReference type="InterPro" id="IPR038332">
    <property type="entry name" value="PPE_sf"/>
</dbReference>
<dbReference type="OrthoDB" id="3695206at2"/>
<feature type="region of interest" description="Disordered" evidence="2">
    <location>
        <begin position="189"/>
        <end position="258"/>
    </location>
</feature>
<keyword evidence="5" id="KW-1185">Reference proteome</keyword>
<evidence type="ECO:0000259" key="3">
    <source>
        <dbReference type="Pfam" id="PF00823"/>
    </source>
</evidence>
<dbReference type="STRING" id="882083.SacmaDRAFT_5596"/>
<accession>H5XA52</accession>
<comment type="similarity">
    <text evidence="1">Belongs to the mycobacterial PPE family.</text>
</comment>
<dbReference type="eggNOG" id="COG5651">
    <property type="taxonomic scope" value="Bacteria"/>
</dbReference>
<reference evidence="4 5" key="1">
    <citation type="journal article" date="2012" name="Stand. Genomic Sci.">
        <title>Genome sequence of the ocean sediment bacterium Saccharomonospora marina type strain (XMU15(T)).</title>
        <authorList>
            <person name="Klenk H.P."/>
            <person name="Lu M."/>
            <person name="Lucas S."/>
            <person name="Lapidus A."/>
            <person name="Copeland A."/>
            <person name="Pitluck S."/>
            <person name="Goodwin L.A."/>
            <person name="Han C."/>
            <person name="Tapia R."/>
            <person name="Brambilla E.M."/>
            <person name="Potter G."/>
            <person name="Land M."/>
            <person name="Ivanova N."/>
            <person name="Rohde M."/>
            <person name="Goker M."/>
            <person name="Detter J.C."/>
            <person name="Li W.J."/>
            <person name="Kyrpides N.C."/>
            <person name="Woyke T."/>
        </authorList>
    </citation>
    <scope>NUCLEOTIDE SEQUENCE [LARGE SCALE GENOMIC DNA]</scope>
    <source>
        <strain evidence="4 5">XMU15</strain>
    </source>
</reference>
<dbReference type="Proteomes" id="UP000004926">
    <property type="component" value="Chromosome"/>
</dbReference>
<dbReference type="EMBL" id="CM001439">
    <property type="protein sequence ID" value="EHR53712.1"/>
    <property type="molecule type" value="Genomic_DNA"/>
</dbReference>
<protein>
    <submittedName>
        <fullName evidence="4">PPE family protein</fullName>
    </submittedName>
</protein>
<feature type="compositionally biased region" description="Pro residues" evidence="2">
    <location>
        <begin position="242"/>
        <end position="252"/>
    </location>
</feature>
<sequence length="258" mass="26371">MDNLDITALAERISSHRFDGYTDNMLADEIDRFRSGAGTSGIADAVDALKSVAAALAETEATLRTELGKLGVRWQSKAGAEAGSAVQAQASFSEQAVEKVNDSAERIFAQGDAFSRTLHQLPDSQTLREGAGGYTTLDSVISLLGFETDNVVKVARAREAREQATRALNAYAALSGENLAGVRQLEAGPRQLRVETSPRVPSSIDAGGGPGDVTVAAGAGTTVPDPSKAAAPTAVTGGAGTPCPPSAAPLPQAPAAAK</sequence>
<dbReference type="AlphaFoldDB" id="H5XA52"/>
<proteinExistence type="inferred from homology"/>
<evidence type="ECO:0000313" key="4">
    <source>
        <dbReference type="EMBL" id="EHR53712.1"/>
    </source>
</evidence>
<feature type="non-terminal residue" evidence="4">
    <location>
        <position position="258"/>
    </location>
</feature>
<name>H5XA52_9PSEU</name>
<organism evidence="4 5">
    <name type="scientific">Saccharomonospora marina XMU15</name>
    <dbReference type="NCBI Taxonomy" id="882083"/>
    <lineage>
        <taxon>Bacteria</taxon>
        <taxon>Bacillati</taxon>
        <taxon>Actinomycetota</taxon>
        <taxon>Actinomycetes</taxon>
        <taxon>Pseudonocardiales</taxon>
        <taxon>Pseudonocardiaceae</taxon>
        <taxon>Saccharomonospora</taxon>
    </lineage>
</organism>
<dbReference type="RefSeq" id="WP_009157086.1">
    <property type="nucleotide sequence ID" value="NZ_CM001439.1"/>
</dbReference>
<evidence type="ECO:0000256" key="2">
    <source>
        <dbReference type="SAM" id="MobiDB-lite"/>
    </source>
</evidence>
<dbReference type="HOGENOM" id="CLU_1079730_0_0_11"/>
<dbReference type="Pfam" id="PF00823">
    <property type="entry name" value="PPE"/>
    <property type="match status" value="1"/>
</dbReference>
<feature type="domain" description="PPE" evidence="3">
    <location>
        <begin position="32"/>
        <end position="175"/>
    </location>
</feature>
<evidence type="ECO:0000313" key="5">
    <source>
        <dbReference type="Proteomes" id="UP000004926"/>
    </source>
</evidence>
<evidence type="ECO:0000256" key="1">
    <source>
        <dbReference type="ARBA" id="ARBA00010652"/>
    </source>
</evidence>
<dbReference type="Gene3D" id="1.20.1260.20">
    <property type="entry name" value="PPE superfamily"/>
    <property type="match status" value="1"/>
</dbReference>
<dbReference type="SUPFAM" id="SSF140459">
    <property type="entry name" value="PE/PPE dimer-like"/>
    <property type="match status" value="1"/>
</dbReference>